<gene>
    <name evidence="1" type="ORF">Tci_019212</name>
</gene>
<comment type="caution">
    <text evidence="1">The sequence shown here is derived from an EMBL/GenBank/DDBJ whole genome shotgun (WGS) entry which is preliminary data.</text>
</comment>
<dbReference type="PANTHER" id="PTHR33067">
    <property type="entry name" value="RNA-DIRECTED DNA POLYMERASE-RELATED"/>
    <property type="match status" value="1"/>
</dbReference>
<dbReference type="EMBL" id="BKCJ010002242">
    <property type="protein sequence ID" value="GEU47234.1"/>
    <property type="molecule type" value="Genomic_DNA"/>
</dbReference>
<proteinExistence type="predicted"/>
<protein>
    <submittedName>
        <fullName evidence="1">Reverse transcriptase domain-containing protein</fullName>
    </submittedName>
</protein>
<name>A0A6L2KH82_TANCI</name>
<keyword evidence="1" id="KW-0808">Transferase</keyword>
<dbReference type="AlphaFoldDB" id="A0A6L2KH82"/>
<reference evidence="1" key="1">
    <citation type="journal article" date="2019" name="Sci. Rep.">
        <title>Draft genome of Tanacetum cinerariifolium, the natural source of mosquito coil.</title>
        <authorList>
            <person name="Yamashiro T."/>
            <person name="Shiraishi A."/>
            <person name="Satake H."/>
            <person name="Nakayama K."/>
        </authorList>
    </citation>
    <scope>NUCLEOTIDE SEQUENCE</scope>
</reference>
<sequence>MSTKIELTLEQSQQGVSDDVLCMRTRSKSYPNNFNVTIPRRQNRRRVPNIVEPEIRTIEEVVPVADQTMKELLQAPIEGYGEAIVIPEILGENFEIKTNLLQLVQTNKFHGFERDNPHTYISNFKRMTSTLKYRDVPNDAIKLMLFPYSLEGAARIWECSSKTDDRIDKLADQISNLVEIVNNNQSSVCAATGTYNQVSPSNRASNQIPPPVLLRCKIIKIGIPNKFSTYMKSNESLIRNMQNQINVLRGDFNKQEENLRRNLNNDMRSILGSFFQNQASTSGILLSNTIPNPKVEMKAVTTRSGLDYEGPSILTNSSSEKVVERETKETTDTEQSNYQGSIAHIQPPVVSTPILEPDVSKTQHKPNIPYPSRLDDQKPVRKLQIKWRNKLFKLAKVPLNENCSAMLLKKLLEKLGDPGKFLIPYFKADPRVPLILGRFFLRTGRALIDVYGEEITLRVNDISVTFNLNQTMRYSSTYDDNSVNRVDVIDIACKEFVQDVLDFKYNSKSSNPTLVFNPSFSEKTKSEFCKEPIVKSSSPTLTPFEESDFFLEEIEDFLIDESIPT</sequence>
<accession>A0A6L2KH82</accession>
<dbReference type="PANTHER" id="PTHR33067:SF9">
    <property type="entry name" value="RNA-DIRECTED DNA POLYMERASE"/>
    <property type="match status" value="1"/>
</dbReference>
<keyword evidence="1" id="KW-0548">Nucleotidyltransferase</keyword>
<evidence type="ECO:0000313" key="1">
    <source>
        <dbReference type="EMBL" id="GEU47234.1"/>
    </source>
</evidence>
<dbReference type="GO" id="GO:0003964">
    <property type="term" value="F:RNA-directed DNA polymerase activity"/>
    <property type="evidence" value="ECO:0007669"/>
    <property type="project" value="UniProtKB-KW"/>
</dbReference>
<organism evidence="1">
    <name type="scientific">Tanacetum cinerariifolium</name>
    <name type="common">Dalmatian daisy</name>
    <name type="synonym">Chrysanthemum cinerariifolium</name>
    <dbReference type="NCBI Taxonomy" id="118510"/>
    <lineage>
        <taxon>Eukaryota</taxon>
        <taxon>Viridiplantae</taxon>
        <taxon>Streptophyta</taxon>
        <taxon>Embryophyta</taxon>
        <taxon>Tracheophyta</taxon>
        <taxon>Spermatophyta</taxon>
        <taxon>Magnoliopsida</taxon>
        <taxon>eudicotyledons</taxon>
        <taxon>Gunneridae</taxon>
        <taxon>Pentapetalae</taxon>
        <taxon>asterids</taxon>
        <taxon>campanulids</taxon>
        <taxon>Asterales</taxon>
        <taxon>Asteraceae</taxon>
        <taxon>Asteroideae</taxon>
        <taxon>Anthemideae</taxon>
        <taxon>Anthemidinae</taxon>
        <taxon>Tanacetum</taxon>
    </lineage>
</organism>
<keyword evidence="1" id="KW-0695">RNA-directed DNA polymerase</keyword>